<reference evidence="12 13" key="1">
    <citation type="submission" date="2024-09" db="EMBL/GenBank/DDBJ databases">
        <title>Rethinking Asexuality: The Enigmatic Case of Functional Sexual Genes in Lepraria (Stereocaulaceae).</title>
        <authorList>
            <person name="Doellman M."/>
            <person name="Sun Y."/>
            <person name="Barcenas-Pena A."/>
            <person name="Lumbsch H.T."/>
            <person name="Grewe F."/>
        </authorList>
    </citation>
    <scope>NUCLEOTIDE SEQUENCE [LARGE SCALE GENOMIC DNA]</scope>
    <source>
        <strain evidence="12 13">Grewe 0041</strain>
    </source>
</reference>
<evidence type="ECO:0000256" key="8">
    <source>
        <dbReference type="RuleBase" id="RU000492"/>
    </source>
</evidence>
<evidence type="ECO:0000259" key="10">
    <source>
        <dbReference type="PROSITE" id="PS51192"/>
    </source>
</evidence>
<dbReference type="InterPro" id="IPR000629">
    <property type="entry name" value="RNA-helicase_DEAD-box_CS"/>
</dbReference>
<feature type="short sequence motif" description="Q motif" evidence="7">
    <location>
        <begin position="21"/>
        <end position="49"/>
    </location>
</feature>
<evidence type="ECO:0000256" key="4">
    <source>
        <dbReference type="ARBA" id="ARBA00022801"/>
    </source>
</evidence>
<feature type="domain" description="DEAD-box RNA helicase Q" evidence="11">
    <location>
        <begin position="21"/>
        <end position="49"/>
    </location>
</feature>
<proteinExistence type="inferred from homology"/>
<evidence type="ECO:0000313" key="13">
    <source>
        <dbReference type="Proteomes" id="UP001590951"/>
    </source>
</evidence>
<dbReference type="SUPFAM" id="SSF52540">
    <property type="entry name" value="P-loop containing nucleoside triphosphate hydrolases"/>
    <property type="match status" value="1"/>
</dbReference>
<evidence type="ECO:0000256" key="9">
    <source>
        <dbReference type="RuleBase" id="RU365068"/>
    </source>
</evidence>
<comment type="subcellular location">
    <subcellularLocation>
        <location evidence="1">Nucleus</location>
        <location evidence="1">Nucleolus</location>
    </subcellularLocation>
</comment>
<keyword evidence="5 8" id="KW-0347">Helicase</keyword>
<dbReference type="InterPro" id="IPR027417">
    <property type="entry name" value="P-loop_NTPase"/>
</dbReference>
<evidence type="ECO:0000313" key="12">
    <source>
        <dbReference type="EMBL" id="KAL2053981.1"/>
    </source>
</evidence>
<dbReference type="SMART" id="SM00487">
    <property type="entry name" value="DEXDc"/>
    <property type="match status" value="1"/>
</dbReference>
<feature type="domain" description="Helicase ATP-binding" evidence="10">
    <location>
        <begin position="53"/>
        <end position="237"/>
    </location>
</feature>
<evidence type="ECO:0000256" key="7">
    <source>
        <dbReference type="PROSITE-ProRule" id="PRU00552"/>
    </source>
</evidence>
<evidence type="ECO:0000259" key="11">
    <source>
        <dbReference type="PROSITE" id="PS51195"/>
    </source>
</evidence>
<evidence type="ECO:0000256" key="6">
    <source>
        <dbReference type="ARBA" id="ARBA00022840"/>
    </source>
</evidence>
<comment type="function">
    <text evidence="9">RNA helicase.</text>
</comment>
<dbReference type="PROSITE" id="PS00039">
    <property type="entry name" value="DEAD_ATP_HELICASE"/>
    <property type="match status" value="1"/>
</dbReference>
<comment type="caution">
    <text evidence="12">The sequence shown here is derived from an EMBL/GenBank/DDBJ whole genome shotgun (WGS) entry which is preliminary data.</text>
</comment>
<keyword evidence="13" id="KW-1185">Reference proteome</keyword>
<keyword evidence="2" id="KW-0698">rRNA processing</keyword>
<dbReference type="PANTHER" id="PTHR24031">
    <property type="entry name" value="RNA HELICASE"/>
    <property type="match status" value="1"/>
</dbReference>
<dbReference type="Proteomes" id="UP001590951">
    <property type="component" value="Unassembled WGS sequence"/>
</dbReference>
<dbReference type="Pfam" id="PF00270">
    <property type="entry name" value="DEAD"/>
    <property type="match status" value="1"/>
</dbReference>
<organism evidence="12 13">
    <name type="scientific">Lepraria finkii</name>
    <dbReference type="NCBI Taxonomy" id="1340010"/>
    <lineage>
        <taxon>Eukaryota</taxon>
        <taxon>Fungi</taxon>
        <taxon>Dikarya</taxon>
        <taxon>Ascomycota</taxon>
        <taxon>Pezizomycotina</taxon>
        <taxon>Lecanoromycetes</taxon>
        <taxon>OSLEUM clade</taxon>
        <taxon>Lecanoromycetidae</taxon>
        <taxon>Lecanorales</taxon>
        <taxon>Lecanorineae</taxon>
        <taxon>Stereocaulaceae</taxon>
        <taxon>Lepraria</taxon>
    </lineage>
</organism>
<accession>A0ABR4B7Z1</accession>
<evidence type="ECO:0000256" key="1">
    <source>
        <dbReference type="ARBA" id="ARBA00004604"/>
    </source>
</evidence>
<protein>
    <recommendedName>
        <fullName evidence="9">ATP-dependent RNA helicase</fullName>
        <ecNumber evidence="9">3.6.4.13</ecNumber>
    </recommendedName>
</protein>
<dbReference type="EC" id="3.6.4.13" evidence="9"/>
<dbReference type="InterPro" id="IPR014014">
    <property type="entry name" value="RNA_helicase_DEAD_Q_motif"/>
</dbReference>
<comment type="domain">
    <text evidence="9">The Q motif is unique to and characteristic of the DEAD box family of RNA helicases and controls ATP binding and hydrolysis.</text>
</comment>
<keyword evidence="9" id="KW-0694">RNA-binding</keyword>
<dbReference type="CDD" id="cd17964">
    <property type="entry name" value="DEADc_MSS116"/>
    <property type="match status" value="1"/>
</dbReference>
<evidence type="ECO:0000256" key="3">
    <source>
        <dbReference type="ARBA" id="ARBA00022741"/>
    </source>
</evidence>
<comment type="similarity">
    <text evidence="8">Belongs to the DEAD box helicase family.</text>
</comment>
<gene>
    <name evidence="12" type="ORF">ABVK25_005910</name>
</gene>
<dbReference type="PROSITE" id="PS51192">
    <property type="entry name" value="HELICASE_ATP_BIND_1"/>
    <property type="match status" value="1"/>
</dbReference>
<evidence type="ECO:0000256" key="2">
    <source>
        <dbReference type="ARBA" id="ARBA00022552"/>
    </source>
</evidence>
<dbReference type="EMBL" id="JBHFEH010000018">
    <property type="protein sequence ID" value="KAL2053981.1"/>
    <property type="molecule type" value="Genomic_DNA"/>
</dbReference>
<dbReference type="PROSITE" id="PS51195">
    <property type="entry name" value="Q_MOTIF"/>
    <property type="match status" value="1"/>
</dbReference>
<dbReference type="InterPro" id="IPR011545">
    <property type="entry name" value="DEAD/DEAH_box_helicase_dom"/>
</dbReference>
<comment type="catalytic activity">
    <reaction evidence="9">
        <text>ATP + H2O = ADP + phosphate + H(+)</text>
        <dbReference type="Rhea" id="RHEA:13065"/>
        <dbReference type="ChEBI" id="CHEBI:15377"/>
        <dbReference type="ChEBI" id="CHEBI:15378"/>
        <dbReference type="ChEBI" id="CHEBI:30616"/>
        <dbReference type="ChEBI" id="CHEBI:43474"/>
        <dbReference type="ChEBI" id="CHEBI:456216"/>
        <dbReference type="EC" id="3.6.4.13"/>
    </reaction>
</comment>
<keyword evidence="3 8" id="KW-0547">Nucleotide-binding</keyword>
<sequence>MSTTGAMYTSESLKAANAQPYSSMEGKLDPMLLQALKDMNFDFMTPVQSKVLSELPSLKSDCLVQAKTGTGKTTAFLLPAIQNALTRSPPKGQVAILVLSPTRELALQIAAEASRLISKLKRPFEVHTAFGGTAKATYLNTFTHGDPKILVATPGRLNDYLSEEEVRAQFRGMMTLVLDEADRMLDAGFLPDILKLLRALPPKSGRNGQWQGMCFSATIPPKMQQVLSHVLSQDHVSISTLDASEPPTLAKVPQYSVVIPSIVDTFTALYSLINEEIQAIKGESKIIVFGTTANLVALYAQVFERQTNLKVYELQSRMSQPAGERKQPMLSEWPTMESCSLLTSLVEEWIFLMSHLYCRSDFQPTRTPTLIE</sequence>
<keyword evidence="4 8" id="KW-0378">Hydrolase</keyword>
<dbReference type="InterPro" id="IPR014001">
    <property type="entry name" value="Helicase_ATP-bd"/>
</dbReference>
<name>A0ABR4B7Z1_9LECA</name>
<dbReference type="Gene3D" id="3.40.50.300">
    <property type="entry name" value="P-loop containing nucleotide triphosphate hydrolases"/>
    <property type="match status" value="2"/>
</dbReference>
<evidence type="ECO:0000256" key="5">
    <source>
        <dbReference type="ARBA" id="ARBA00022806"/>
    </source>
</evidence>
<keyword evidence="6 8" id="KW-0067">ATP-binding</keyword>